<feature type="domain" description="Ribonuclease A-domain" evidence="1">
    <location>
        <begin position="1"/>
        <end position="84"/>
    </location>
</feature>
<name>A0ABN9HJX4_9NEOB</name>
<dbReference type="InterPro" id="IPR036816">
    <property type="entry name" value="RNaseA-like_dom_sf"/>
</dbReference>
<dbReference type="Gene3D" id="3.10.130.10">
    <property type="entry name" value="Ribonuclease A-like domain"/>
    <property type="match status" value="1"/>
</dbReference>
<keyword evidence="3" id="KW-1185">Reference proteome</keyword>
<organism evidence="2 3">
    <name type="scientific">Staurois parvus</name>
    <dbReference type="NCBI Taxonomy" id="386267"/>
    <lineage>
        <taxon>Eukaryota</taxon>
        <taxon>Metazoa</taxon>
        <taxon>Chordata</taxon>
        <taxon>Craniata</taxon>
        <taxon>Vertebrata</taxon>
        <taxon>Euteleostomi</taxon>
        <taxon>Amphibia</taxon>
        <taxon>Batrachia</taxon>
        <taxon>Anura</taxon>
        <taxon>Neobatrachia</taxon>
        <taxon>Ranoidea</taxon>
        <taxon>Ranidae</taxon>
        <taxon>Staurois</taxon>
    </lineage>
</organism>
<evidence type="ECO:0000313" key="3">
    <source>
        <dbReference type="Proteomes" id="UP001162483"/>
    </source>
</evidence>
<evidence type="ECO:0000259" key="1">
    <source>
        <dbReference type="SMART" id="SM00092"/>
    </source>
</evidence>
<dbReference type="InterPro" id="IPR023411">
    <property type="entry name" value="RNaseA_AS"/>
</dbReference>
<dbReference type="EMBL" id="CATNWA010021277">
    <property type="protein sequence ID" value="CAI9622092.1"/>
    <property type="molecule type" value="Genomic_DNA"/>
</dbReference>
<dbReference type="SUPFAM" id="SSF54076">
    <property type="entry name" value="RNase A-like"/>
    <property type="match status" value="1"/>
</dbReference>
<comment type="caution">
    <text evidence="2">The sequence shown here is derived from an EMBL/GenBank/DDBJ whole genome shotgun (WGS) entry which is preliminary data.</text>
</comment>
<evidence type="ECO:0000313" key="2">
    <source>
        <dbReference type="EMBL" id="CAI9622092.1"/>
    </source>
</evidence>
<gene>
    <name evidence="2" type="ORF">SPARVUS_LOCUS16226177</name>
</gene>
<reference evidence="2" key="1">
    <citation type="submission" date="2023-05" db="EMBL/GenBank/DDBJ databases">
        <authorList>
            <person name="Stuckert A."/>
        </authorList>
    </citation>
    <scope>NUCLEOTIDE SEQUENCE</scope>
</reference>
<dbReference type="Pfam" id="PF00074">
    <property type="entry name" value="RnaseA"/>
    <property type="match status" value="1"/>
</dbReference>
<proteinExistence type="predicted"/>
<dbReference type="InterPro" id="IPR023412">
    <property type="entry name" value="RNaseA_domain"/>
</dbReference>
<dbReference type="Proteomes" id="UP001162483">
    <property type="component" value="Unassembled WGS sequence"/>
</dbReference>
<sequence length="86" mass="9773">MSNPIYIIHGSCKTQNTFIFSKIQKIKEICSNIRAPRNVTGTGPFRLIICKKKDKNCLYAEHKKDSAICLTCETYKPIHLVKAGRC</sequence>
<protein>
    <recommendedName>
        <fullName evidence="1">Ribonuclease A-domain domain-containing protein</fullName>
    </recommendedName>
</protein>
<dbReference type="PROSITE" id="PS00127">
    <property type="entry name" value="RNASE_PANCREATIC"/>
    <property type="match status" value="1"/>
</dbReference>
<accession>A0ABN9HJX4</accession>
<dbReference type="SMART" id="SM00092">
    <property type="entry name" value="RNAse_Pc"/>
    <property type="match status" value="1"/>
</dbReference>